<dbReference type="PANTHER" id="PTHR44227">
    <property type="match status" value="1"/>
</dbReference>
<dbReference type="PROSITE" id="PS51755">
    <property type="entry name" value="OMPR_PHOB"/>
    <property type="match status" value="1"/>
</dbReference>
<accession>A0A127JUH4</accession>
<evidence type="ECO:0000256" key="1">
    <source>
        <dbReference type="ARBA" id="ARBA00022737"/>
    </source>
</evidence>
<evidence type="ECO:0000259" key="6">
    <source>
        <dbReference type="PROSITE" id="PS51755"/>
    </source>
</evidence>
<keyword evidence="3 4" id="KW-0238">DNA-binding</keyword>
<organism evidence="7 8">
    <name type="scientific">Ramlibacter tataouinensis</name>
    <dbReference type="NCBI Taxonomy" id="94132"/>
    <lineage>
        <taxon>Bacteria</taxon>
        <taxon>Pseudomonadati</taxon>
        <taxon>Pseudomonadota</taxon>
        <taxon>Betaproteobacteria</taxon>
        <taxon>Burkholderiales</taxon>
        <taxon>Comamonadaceae</taxon>
        <taxon>Ramlibacter</taxon>
    </lineage>
</organism>
<keyword evidence="5" id="KW-1133">Transmembrane helix</keyword>
<keyword evidence="5" id="KW-0472">Membrane</keyword>
<dbReference type="OrthoDB" id="9045337at2"/>
<evidence type="ECO:0000256" key="4">
    <source>
        <dbReference type="PROSITE-ProRule" id="PRU01091"/>
    </source>
</evidence>
<dbReference type="GO" id="GO:0006355">
    <property type="term" value="P:regulation of DNA-templated transcription"/>
    <property type="evidence" value="ECO:0007669"/>
    <property type="project" value="InterPro"/>
</dbReference>
<dbReference type="Pfam" id="PF00486">
    <property type="entry name" value="Trans_reg_C"/>
    <property type="match status" value="1"/>
</dbReference>
<dbReference type="GO" id="GO:0000160">
    <property type="term" value="P:phosphorelay signal transduction system"/>
    <property type="evidence" value="ECO:0007669"/>
    <property type="project" value="InterPro"/>
</dbReference>
<dbReference type="EMBL" id="CP010951">
    <property type="protein sequence ID" value="AMO23678.1"/>
    <property type="molecule type" value="Genomic_DNA"/>
</dbReference>
<dbReference type="InterPro" id="IPR036388">
    <property type="entry name" value="WH-like_DNA-bd_sf"/>
</dbReference>
<dbReference type="PANTHER" id="PTHR44227:SF3">
    <property type="entry name" value="PROTEIN O-MANNOSYL-TRANSFERASE TMTC4"/>
    <property type="match status" value="1"/>
</dbReference>
<evidence type="ECO:0000313" key="7">
    <source>
        <dbReference type="EMBL" id="AMO23678.1"/>
    </source>
</evidence>
<proteinExistence type="predicted"/>
<dbReference type="InterPro" id="IPR001867">
    <property type="entry name" value="OmpR/PhoB-type_DNA-bd"/>
</dbReference>
<evidence type="ECO:0000313" key="8">
    <source>
        <dbReference type="Proteomes" id="UP000070433"/>
    </source>
</evidence>
<keyword evidence="5" id="KW-0812">Transmembrane</keyword>
<feature type="domain" description="OmpR/PhoB-type" evidence="6">
    <location>
        <begin position="1"/>
        <end position="64"/>
    </location>
</feature>
<dbReference type="InterPro" id="IPR016032">
    <property type="entry name" value="Sig_transdc_resp-reg_C-effctor"/>
</dbReference>
<keyword evidence="1" id="KW-0677">Repeat</keyword>
<dbReference type="Proteomes" id="UP000070433">
    <property type="component" value="Chromosome"/>
</dbReference>
<sequence length="530" mass="57219">MLCVLAERRGELVTKEALFARVWPGLVVTDDSLVQAVGDIRRALGEAGRNLVRTVPRRGYLLEAMPPGVPSGDAQEPTAGLQPHSADARAAVDTRAADAAPRGRWRFLAAVGLTGLAIAAIFAASRWAAQPPVRSGQPSIAVLPFRAPTAEGEPLARDLAANLVSELGRSADLRVLASQSSFALADERSPLPEIGRRLRSRYLVGGTVRRDGERLAMTIDLLDSEDGRVVWSASHDVDRESLAATQRALVERIAGSLQTRVARHEERRALEAAPRSFDVVALTAQGRTLLRRYSAEGIREARRLFEQAIERDPDYAPAWVALGQVNNIDIGTRLTGEWDRRRMPEVMAQLERAIALQPDLPLAHLALSEAQGVGGAFDASLSSAAQCLRLSPNDAGCLYVLGAAELRVGRVAEAVAHLEQARDRNPVAPAFLAAFYGSALWAARRHDEALRVADECLAMAPDFHRCRVDRVSALAELGREAEARDEARRLLQRAPNLTAAEFAGGFAPAAAALRERRLMAANVVGIPGRL</sequence>
<evidence type="ECO:0000256" key="3">
    <source>
        <dbReference type="ARBA" id="ARBA00023125"/>
    </source>
</evidence>
<dbReference type="SUPFAM" id="SSF48452">
    <property type="entry name" value="TPR-like"/>
    <property type="match status" value="2"/>
</dbReference>
<gene>
    <name evidence="7" type="ORF">UC35_13325</name>
</gene>
<dbReference type="SMART" id="SM00862">
    <property type="entry name" value="Trans_reg_C"/>
    <property type="match status" value="1"/>
</dbReference>
<dbReference type="GO" id="GO:0000030">
    <property type="term" value="F:mannosyltransferase activity"/>
    <property type="evidence" value="ECO:0007669"/>
    <property type="project" value="TreeGrafter"/>
</dbReference>
<keyword evidence="2" id="KW-0802">TPR repeat</keyword>
<dbReference type="GO" id="GO:0003677">
    <property type="term" value="F:DNA binding"/>
    <property type="evidence" value="ECO:0007669"/>
    <property type="project" value="UniProtKB-UniRule"/>
</dbReference>
<evidence type="ECO:0000256" key="5">
    <source>
        <dbReference type="SAM" id="Phobius"/>
    </source>
</evidence>
<dbReference type="GO" id="GO:0030968">
    <property type="term" value="P:endoplasmic reticulum unfolded protein response"/>
    <property type="evidence" value="ECO:0007669"/>
    <property type="project" value="TreeGrafter"/>
</dbReference>
<dbReference type="Gene3D" id="1.10.10.10">
    <property type="entry name" value="Winged helix-like DNA-binding domain superfamily/Winged helix DNA-binding domain"/>
    <property type="match status" value="1"/>
</dbReference>
<dbReference type="AlphaFoldDB" id="A0A127JUH4"/>
<name>A0A127JUH4_9BURK</name>
<dbReference type="InterPro" id="IPR052346">
    <property type="entry name" value="O-mannosyl-transferase_TMTC"/>
</dbReference>
<feature type="transmembrane region" description="Helical" evidence="5">
    <location>
        <begin position="107"/>
        <end position="129"/>
    </location>
</feature>
<protein>
    <recommendedName>
        <fullName evidence="6">OmpR/PhoB-type domain-containing protein</fullName>
    </recommendedName>
</protein>
<dbReference type="GO" id="GO:0035269">
    <property type="term" value="P:protein O-linked glycosylation via mannose"/>
    <property type="evidence" value="ECO:0007669"/>
    <property type="project" value="TreeGrafter"/>
</dbReference>
<keyword evidence="8" id="KW-1185">Reference proteome</keyword>
<evidence type="ECO:0000256" key="2">
    <source>
        <dbReference type="ARBA" id="ARBA00022803"/>
    </source>
</evidence>
<dbReference type="Gene3D" id="1.25.40.10">
    <property type="entry name" value="Tetratricopeptide repeat domain"/>
    <property type="match status" value="1"/>
</dbReference>
<dbReference type="InterPro" id="IPR011990">
    <property type="entry name" value="TPR-like_helical_dom_sf"/>
</dbReference>
<dbReference type="PATRIC" id="fig|94132.3.peg.2712"/>
<feature type="DNA-binding region" description="OmpR/PhoB-type" evidence="4">
    <location>
        <begin position="1"/>
        <end position="64"/>
    </location>
</feature>
<reference evidence="7 8" key="1">
    <citation type="journal article" date="2014" name="Int. J. Syst. Evol. Microbiol.">
        <title>Ramlibacter solisilvae sp. nov., isolated from forest soil, and emended description of the genus Ramlibacter.</title>
        <authorList>
            <person name="Lee H.J."/>
            <person name="Lee S.H."/>
            <person name="Lee S.S."/>
            <person name="Lee J.S."/>
            <person name="Kim Y."/>
            <person name="Kim S.C."/>
            <person name="Jeon C.O."/>
        </authorList>
    </citation>
    <scope>NUCLEOTIDE SEQUENCE [LARGE SCALE GENOMIC DNA]</scope>
    <source>
        <strain evidence="7 8">5-10</strain>
    </source>
</reference>
<dbReference type="SUPFAM" id="SSF46894">
    <property type="entry name" value="C-terminal effector domain of the bipartite response regulators"/>
    <property type="match status" value="1"/>
</dbReference>